<dbReference type="SUPFAM" id="SSF49303">
    <property type="entry name" value="beta-Galactosidase/glucuronidase domain"/>
    <property type="match status" value="1"/>
</dbReference>
<dbReference type="RefSeq" id="WP_189154829.1">
    <property type="nucleotide sequence ID" value="NZ_BMNC01000003.1"/>
</dbReference>
<dbReference type="Gene3D" id="3.20.20.80">
    <property type="entry name" value="Glycosidases"/>
    <property type="match status" value="1"/>
</dbReference>
<dbReference type="InterPro" id="IPR017853">
    <property type="entry name" value="GH"/>
</dbReference>
<evidence type="ECO:0000256" key="1">
    <source>
        <dbReference type="ARBA" id="ARBA00000829"/>
    </source>
</evidence>
<accession>A0ABQ2HQM3</accession>
<comment type="caution">
    <text evidence="6">The sequence shown here is derived from an EMBL/GenBank/DDBJ whole genome shotgun (WGS) entry which is preliminary data.</text>
</comment>
<dbReference type="PANTHER" id="PTHR43730">
    <property type="entry name" value="BETA-MANNOSIDASE"/>
    <property type="match status" value="1"/>
</dbReference>
<sequence length="786" mass="86754">MVTRTELHDGWVLRSESPSKIGEREVPATVPGSVHTDLLAAGLIPDPYLDENEAKLAWIGRTDWRYETTFHYSAAGDTRVELVCDGLDTVARIELNGHEIASTANMHRGYRFDVRAALRDGENTLSVTFTSALAHAEEQERLLGARPHVNAHPYNMIRKMACNFGWDWGPVLVTAGIWRPIAIEEWQAARIAAVRPLTSMDGRAEVHVDVERTGDEPLTVVARIGEHEVRSDLLPGAGGTVLRMELGDVDLWWPRGYGAQTLHPMEVSLSTGDTWRGEVGFRTVELLTNADDDGTEFTFRINGERVFVKGVNWIPDDCFPHRVGAERLRERFGQALDAGVNLLRVWGGGIYESDDFYALADELGLLVWQDFLFACAAYPEEEPLRGEVVAEARDAVNRLAAHPSLIAWNGGNENVWGYHDWGWQEQLGERTWGVGYYTDVLPKIVAELDPGRPYLPSSPYSVSEDLHPNDPAHGCTHIWDVWNDRDYTAYLEYEPRFVAEFGFCGPPAAATVKKAIRDTPPAPYGRRMTAHIKADDGNRKIARRLAEHFQDVRGFDDWHWAAQLNQAHAVSTGIGHFRSLTPKCSGTILWQLNDCWPVTSWAVVDGYGRLKPAWYALRASYADRLLTIRPDAVVAVNDTAREWAGELRVRRVRLDGAEVADVVLPLVVAPRSATTVPVDPAGGLVVASVGEVRAFAFPDGEALPEAAFDATAEAVDGGYRVTVTARSVLKDLTLLADKVAADGVVDRGLISLLPGESAVFAVRTAARFAPELLLAADVLRSANQLV</sequence>
<dbReference type="Gene3D" id="2.60.120.260">
    <property type="entry name" value="Galactose-binding domain-like"/>
    <property type="match status" value="1"/>
</dbReference>
<dbReference type="EMBL" id="BMNC01000003">
    <property type="protein sequence ID" value="GGM87255.1"/>
    <property type="molecule type" value="Genomic_DNA"/>
</dbReference>
<reference evidence="7" key="1">
    <citation type="journal article" date="2019" name="Int. J. Syst. Evol. Microbiol.">
        <title>The Global Catalogue of Microorganisms (GCM) 10K type strain sequencing project: providing services to taxonomists for standard genome sequencing and annotation.</title>
        <authorList>
            <consortium name="The Broad Institute Genomics Platform"/>
            <consortium name="The Broad Institute Genome Sequencing Center for Infectious Disease"/>
            <person name="Wu L."/>
            <person name="Ma J."/>
        </authorList>
    </citation>
    <scope>NUCLEOTIDE SEQUENCE [LARGE SCALE GENOMIC DNA]</scope>
    <source>
        <strain evidence="7">CGMCC 4.7319</strain>
    </source>
</reference>
<dbReference type="PANTHER" id="PTHR43730:SF1">
    <property type="entry name" value="BETA-MANNOSIDASE"/>
    <property type="match status" value="1"/>
</dbReference>
<dbReference type="InterPro" id="IPR008979">
    <property type="entry name" value="Galactose-bd-like_sf"/>
</dbReference>
<keyword evidence="7" id="KW-1185">Reference proteome</keyword>
<keyword evidence="3" id="KW-0378">Hydrolase</keyword>
<evidence type="ECO:0000256" key="4">
    <source>
        <dbReference type="ARBA" id="ARBA00023295"/>
    </source>
</evidence>
<evidence type="ECO:0000256" key="2">
    <source>
        <dbReference type="ARBA" id="ARBA00012754"/>
    </source>
</evidence>
<gene>
    <name evidence="6" type="ORF">GCM10011609_24810</name>
</gene>
<dbReference type="SUPFAM" id="SSF51445">
    <property type="entry name" value="(Trans)glycosidases"/>
    <property type="match status" value="1"/>
</dbReference>
<protein>
    <recommendedName>
        <fullName evidence="2">beta-mannosidase</fullName>
        <ecNumber evidence="2">3.2.1.25</ecNumber>
    </recommendedName>
</protein>
<dbReference type="Pfam" id="PF22666">
    <property type="entry name" value="Glyco_hydro_2_N2"/>
    <property type="match status" value="1"/>
</dbReference>
<feature type="domain" description="Beta-mannosidase-like galactose-binding" evidence="5">
    <location>
        <begin position="11"/>
        <end position="179"/>
    </location>
</feature>
<evidence type="ECO:0000313" key="6">
    <source>
        <dbReference type="EMBL" id="GGM87255.1"/>
    </source>
</evidence>
<dbReference type="Proteomes" id="UP000597656">
    <property type="component" value="Unassembled WGS sequence"/>
</dbReference>
<dbReference type="InterPro" id="IPR013783">
    <property type="entry name" value="Ig-like_fold"/>
</dbReference>
<organism evidence="6 7">
    <name type="scientific">Lentzea pudingi</name>
    <dbReference type="NCBI Taxonomy" id="1789439"/>
    <lineage>
        <taxon>Bacteria</taxon>
        <taxon>Bacillati</taxon>
        <taxon>Actinomycetota</taxon>
        <taxon>Actinomycetes</taxon>
        <taxon>Pseudonocardiales</taxon>
        <taxon>Pseudonocardiaceae</taxon>
        <taxon>Lentzea</taxon>
    </lineage>
</organism>
<evidence type="ECO:0000259" key="5">
    <source>
        <dbReference type="Pfam" id="PF22666"/>
    </source>
</evidence>
<evidence type="ECO:0000256" key="3">
    <source>
        <dbReference type="ARBA" id="ARBA00022801"/>
    </source>
</evidence>
<dbReference type="InterPro" id="IPR050887">
    <property type="entry name" value="Beta-mannosidase_GH2"/>
</dbReference>
<evidence type="ECO:0000313" key="7">
    <source>
        <dbReference type="Proteomes" id="UP000597656"/>
    </source>
</evidence>
<dbReference type="SUPFAM" id="SSF49785">
    <property type="entry name" value="Galactose-binding domain-like"/>
    <property type="match status" value="1"/>
</dbReference>
<keyword evidence="4" id="KW-0326">Glycosidase</keyword>
<comment type="catalytic activity">
    <reaction evidence="1">
        <text>Hydrolysis of terminal, non-reducing beta-D-mannose residues in beta-D-mannosides.</text>
        <dbReference type="EC" id="3.2.1.25"/>
    </reaction>
</comment>
<proteinExistence type="predicted"/>
<dbReference type="Gene3D" id="2.60.40.10">
    <property type="entry name" value="Immunoglobulins"/>
    <property type="match status" value="1"/>
</dbReference>
<dbReference type="EC" id="3.2.1.25" evidence="2"/>
<dbReference type="InterPro" id="IPR054593">
    <property type="entry name" value="Beta-mannosidase-like_N2"/>
</dbReference>
<name>A0ABQ2HQM3_9PSEU</name>
<dbReference type="InterPro" id="IPR036156">
    <property type="entry name" value="Beta-gal/glucu_dom_sf"/>
</dbReference>